<evidence type="ECO:0000313" key="3">
    <source>
        <dbReference type="Proteomes" id="UP000244925"/>
    </source>
</evidence>
<sequence>MAKRVKKTIITGITAGEAEEAFASYAKADAQQTKITAEIELACAKIREKHQDQLAALQQTKDEAFERLQTYAVENQSELFAKRKSLEMTHGVIGFRTGQPKCKTARGTTWADALELVKDRLPNYIRTKEEVDKDRLLADRNLPCRRDDEPEEAARPLLHEMALCGILVVQEESFFVEPKREEAAS</sequence>
<dbReference type="InterPro" id="IPR009951">
    <property type="entry name" value="Host-nuc_inhib_Gam"/>
</dbReference>
<dbReference type="GO" id="GO:0042262">
    <property type="term" value="P:DNA protection"/>
    <property type="evidence" value="ECO:0007669"/>
    <property type="project" value="InterPro"/>
</dbReference>
<accession>A0A2V1IPX8</accession>
<dbReference type="GO" id="GO:0003690">
    <property type="term" value="F:double-stranded DNA binding"/>
    <property type="evidence" value="ECO:0007669"/>
    <property type="project" value="InterPro"/>
</dbReference>
<dbReference type="GeneID" id="93425062"/>
<gene>
    <name evidence="2" type="ORF">C5O25_10405</name>
</gene>
<dbReference type="RefSeq" id="WP_107036679.1">
    <property type="nucleotide sequence ID" value="NZ_CAOOBX010000053.1"/>
</dbReference>
<protein>
    <recommendedName>
        <fullName evidence="4">Host-nuclease inhibitor protein Gam</fullName>
    </recommendedName>
</protein>
<evidence type="ECO:0000256" key="1">
    <source>
        <dbReference type="SAM" id="Coils"/>
    </source>
</evidence>
<dbReference type="SUPFAM" id="SSF161266">
    <property type="entry name" value="Gam-like"/>
    <property type="match status" value="1"/>
</dbReference>
<name>A0A2V1IPX8_9BACT</name>
<dbReference type="Gene3D" id="1.20.5.170">
    <property type="match status" value="1"/>
</dbReference>
<keyword evidence="1" id="KW-0175">Coiled coil</keyword>
<evidence type="ECO:0008006" key="4">
    <source>
        <dbReference type="Google" id="ProtNLM"/>
    </source>
</evidence>
<organism evidence="2 3">
    <name type="scientific">Paramuribaculum intestinale</name>
    <dbReference type="NCBI Taxonomy" id="2094151"/>
    <lineage>
        <taxon>Bacteria</taxon>
        <taxon>Pseudomonadati</taxon>
        <taxon>Bacteroidota</taxon>
        <taxon>Bacteroidia</taxon>
        <taxon>Bacteroidales</taxon>
        <taxon>Muribaculaceae</taxon>
        <taxon>Paramuribaculum</taxon>
    </lineage>
</organism>
<comment type="caution">
    <text evidence="2">The sequence shown here is derived from an EMBL/GenBank/DDBJ whole genome shotgun (WGS) entry which is preliminary data.</text>
</comment>
<dbReference type="AlphaFoldDB" id="A0A2V1IPX8"/>
<dbReference type="Pfam" id="PF07352">
    <property type="entry name" value="Phage_Mu_Gam"/>
    <property type="match status" value="1"/>
</dbReference>
<evidence type="ECO:0000313" key="2">
    <source>
        <dbReference type="EMBL" id="PWB06418.1"/>
    </source>
</evidence>
<reference evidence="3" key="1">
    <citation type="submission" date="2018-02" db="EMBL/GenBank/DDBJ databases">
        <authorList>
            <person name="Clavel T."/>
            <person name="Strowig T."/>
        </authorList>
    </citation>
    <scope>NUCLEOTIDE SEQUENCE [LARGE SCALE GENOMIC DNA]</scope>
    <source>
        <strain evidence="3">DSM 100764</strain>
    </source>
</reference>
<dbReference type="EMBL" id="PUBV01000025">
    <property type="protein sequence ID" value="PWB06418.1"/>
    <property type="molecule type" value="Genomic_DNA"/>
</dbReference>
<keyword evidence="3" id="KW-1185">Reference proteome</keyword>
<dbReference type="Proteomes" id="UP000244925">
    <property type="component" value="Unassembled WGS sequence"/>
</dbReference>
<proteinExistence type="predicted"/>
<feature type="coiled-coil region" evidence="1">
    <location>
        <begin position="43"/>
        <end position="74"/>
    </location>
</feature>